<dbReference type="SUPFAM" id="SSF55008">
    <property type="entry name" value="HMA, heavy metal-associated domain"/>
    <property type="match status" value="1"/>
</dbReference>
<evidence type="ECO:0000313" key="3">
    <source>
        <dbReference type="Proteomes" id="UP000066284"/>
    </source>
</evidence>
<dbReference type="Proteomes" id="UP000066284">
    <property type="component" value="Chromosome 1"/>
</dbReference>
<dbReference type="Gene3D" id="3.30.70.100">
    <property type="match status" value="1"/>
</dbReference>
<name>A0A0S4KX94_9BACT</name>
<proteinExistence type="predicted"/>
<accession>A0A0S4KX94</accession>
<dbReference type="InterPro" id="IPR006121">
    <property type="entry name" value="HMA_dom"/>
</dbReference>
<dbReference type="RefSeq" id="WP_158023347.1">
    <property type="nucleotide sequence ID" value="NZ_LN885086.1"/>
</dbReference>
<gene>
    <name evidence="2" type="ORF">NITINOP_2170</name>
</gene>
<evidence type="ECO:0000313" key="2">
    <source>
        <dbReference type="EMBL" id="CUQ67142.1"/>
    </source>
</evidence>
<dbReference type="GO" id="GO:0046872">
    <property type="term" value="F:metal ion binding"/>
    <property type="evidence" value="ECO:0007669"/>
    <property type="project" value="InterPro"/>
</dbReference>
<dbReference type="EMBL" id="LN885086">
    <property type="protein sequence ID" value="CUQ67142.1"/>
    <property type="molecule type" value="Genomic_DNA"/>
</dbReference>
<dbReference type="AlphaFoldDB" id="A0A0S4KX94"/>
<sequence length="118" mass="13018">MKFLRTLLLVMITGILSTGGDLYAEQRVNDRIALTLSGPDCAAYREQITKRLYQIPGVKRVDMDLVEGHVLIDRVRDQLTVDDFKAIVNEVIPPGSRCLAEFIEGCISVGPMASDPSP</sequence>
<dbReference type="OrthoDB" id="9864826at2"/>
<organism evidence="2 3">
    <name type="scientific">Candidatus Nitrospira inopinata</name>
    <dbReference type="NCBI Taxonomy" id="1715989"/>
    <lineage>
        <taxon>Bacteria</taxon>
        <taxon>Pseudomonadati</taxon>
        <taxon>Nitrospirota</taxon>
        <taxon>Nitrospiria</taxon>
        <taxon>Nitrospirales</taxon>
        <taxon>Nitrospiraceae</taxon>
        <taxon>Nitrospira</taxon>
    </lineage>
</organism>
<reference evidence="3" key="1">
    <citation type="submission" date="2015-09" db="EMBL/GenBank/DDBJ databases">
        <authorList>
            <person name="Daims H."/>
        </authorList>
    </citation>
    <scope>NUCLEOTIDE SEQUENCE [LARGE SCALE GENOMIC DNA]</scope>
</reference>
<dbReference type="InterPro" id="IPR036163">
    <property type="entry name" value="HMA_dom_sf"/>
</dbReference>
<feature type="domain" description="HMA" evidence="1">
    <location>
        <begin position="30"/>
        <end position="96"/>
    </location>
</feature>
<evidence type="ECO:0000259" key="1">
    <source>
        <dbReference type="PROSITE" id="PS50846"/>
    </source>
</evidence>
<dbReference type="PROSITE" id="PS50846">
    <property type="entry name" value="HMA_2"/>
    <property type="match status" value="1"/>
</dbReference>
<protein>
    <recommendedName>
        <fullName evidence="1">HMA domain-containing protein</fullName>
    </recommendedName>
</protein>
<keyword evidence="3" id="KW-1185">Reference proteome</keyword>
<dbReference type="KEGG" id="nio:NITINOP_2170"/>